<organism evidence="1 2">
    <name type="scientific">Sesamum angolense</name>
    <dbReference type="NCBI Taxonomy" id="2727404"/>
    <lineage>
        <taxon>Eukaryota</taxon>
        <taxon>Viridiplantae</taxon>
        <taxon>Streptophyta</taxon>
        <taxon>Embryophyta</taxon>
        <taxon>Tracheophyta</taxon>
        <taxon>Spermatophyta</taxon>
        <taxon>Magnoliopsida</taxon>
        <taxon>eudicotyledons</taxon>
        <taxon>Gunneridae</taxon>
        <taxon>Pentapetalae</taxon>
        <taxon>asterids</taxon>
        <taxon>lamiids</taxon>
        <taxon>Lamiales</taxon>
        <taxon>Pedaliaceae</taxon>
        <taxon>Sesamum</taxon>
    </lineage>
</organism>
<protein>
    <submittedName>
        <fullName evidence="1">Uncharacterized protein</fullName>
    </submittedName>
</protein>
<accession>A0AAE2BZA0</accession>
<sequence length="110" mass="12653">MEGLIPMVYKSVKKNMTRRHYECLSSGAAAHPAYNIPDHHDYFNRKLENINKDSGLHGARHHRRYNSVHVVGRVALEEEEEEEEKAAPPSKPKQLVRFRSHKMFSCVTGA</sequence>
<comment type="caution">
    <text evidence="1">The sequence shown here is derived from an EMBL/GenBank/DDBJ whole genome shotgun (WGS) entry which is preliminary data.</text>
</comment>
<dbReference type="EMBL" id="JACGWL010000004">
    <property type="protein sequence ID" value="KAK4403263.1"/>
    <property type="molecule type" value="Genomic_DNA"/>
</dbReference>
<dbReference type="PANTHER" id="PTHR35485">
    <property type="entry name" value="OS01G0888900 PROTEIN"/>
    <property type="match status" value="1"/>
</dbReference>
<reference evidence="1" key="1">
    <citation type="submission" date="2020-06" db="EMBL/GenBank/DDBJ databases">
        <authorList>
            <person name="Li T."/>
            <person name="Hu X."/>
            <person name="Zhang T."/>
            <person name="Song X."/>
            <person name="Zhang H."/>
            <person name="Dai N."/>
            <person name="Sheng W."/>
            <person name="Hou X."/>
            <person name="Wei L."/>
        </authorList>
    </citation>
    <scope>NUCLEOTIDE SEQUENCE</scope>
    <source>
        <strain evidence="1">K16</strain>
        <tissue evidence="1">Leaf</tissue>
    </source>
</reference>
<name>A0AAE2BZA0_9LAMI</name>
<evidence type="ECO:0000313" key="2">
    <source>
        <dbReference type="Proteomes" id="UP001289374"/>
    </source>
</evidence>
<gene>
    <name evidence="1" type="ORF">Sango_0694900</name>
</gene>
<proteinExistence type="predicted"/>
<dbReference type="PANTHER" id="PTHR35485:SF4">
    <property type="entry name" value="EXPRESSED PROTEIN"/>
    <property type="match status" value="1"/>
</dbReference>
<reference evidence="1" key="2">
    <citation type="journal article" date="2024" name="Plant">
        <title>Genomic evolution and insights into agronomic trait innovations of Sesamum species.</title>
        <authorList>
            <person name="Miao H."/>
            <person name="Wang L."/>
            <person name="Qu L."/>
            <person name="Liu H."/>
            <person name="Sun Y."/>
            <person name="Le M."/>
            <person name="Wang Q."/>
            <person name="Wei S."/>
            <person name="Zheng Y."/>
            <person name="Lin W."/>
            <person name="Duan Y."/>
            <person name="Cao H."/>
            <person name="Xiong S."/>
            <person name="Wang X."/>
            <person name="Wei L."/>
            <person name="Li C."/>
            <person name="Ma Q."/>
            <person name="Ju M."/>
            <person name="Zhao R."/>
            <person name="Li G."/>
            <person name="Mu C."/>
            <person name="Tian Q."/>
            <person name="Mei H."/>
            <person name="Zhang T."/>
            <person name="Gao T."/>
            <person name="Zhang H."/>
        </authorList>
    </citation>
    <scope>NUCLEOTIDE SEQUENCE</scope>
    <source>
        <strain evidence="1">K16</strain>
    </source>
</reference>
<evidence type="ECO:0000313" key="1">
    <source>
        <dbReference type="EMBL" id="KAK4403263.1"/>
    </source>
</evidence>
<dbReference type="Proteomes" id="UP001289374">
    <property type="component" value="Unassembled WGS sequence"/>
</dbReference>
<dbReference type="AlphaFoldDB" id="A0AAE2BZA0"/>
<keyword evidence="2" id="KW-1185">Reference proteome</keyword>